<dbReference type="FunFam" id="3.50.50.60:FF:000023">
    <property type="entry name" value="Dimethylaniline monooxygenase [N-oxide-forming]"/>
    <property type="match status" value="1"/>
</dbReference>
<keyword evidence="3" id="KW-0285">Flavoprotein</keyword>
<keyword evidence="5" id="KW-0521">NADP</keyword>
<feature type="non-terminal residue" evidence="7">
    <location>
        <position position="1"/>
    </location>
</feature>
<sequence length="193" mass="21516">PPIPHSSIPDIHRKPAISHLTASGAVHFVDDSVVENVDAIILATGYLYDYPYLRGLTGMDADPEIAITTDGRGLRNVYQHVFYIPNPTLCVVGTLVIVEPFPLFEFQARLITHHLRNSLTTLPSAPEMRASEEAENETLGIPAGDRRKTVMGPERQYAYWDAIAKLVGVEGTPEGRRERREEVVVERKARLGY</sequence>
<keyword evidence="8" id="KW-1185">Reference proteome</keyword>
<reference evidence="8" key="1">
    <citation type="journal article" date="2018" name="Nat. Microbiol.">
        <title>Leveraging single-cell genomics to expand the fungal tree of life.</title>
        <authorList>
            <person name="Ahrendt S.R."/>
            <person name="Quandt C.A."/>
            <person name="Ciobanu D."/>
            <person name="Clum A."/>
            <person name="Salamov A."/>
            <person name="Andreopoulos B."/>
            <person name="Cheng J.F."/>
            <person name="Woyke T."/>
            <person name="Pelin A."/>
            <person name="Henrissat B."/>
            <person name="Reynolds N.K."/>
            <person name="Benny G.L."/>
            <person name="Smith M.E."/>
            <person name="James T.Y."/>
            <person name="Grigoriev I.V."/>
        </authorList>
    </citation>
    <scope>NUCLEOTIDE SEQUENCE [LARGE SCALE GENOMIC DNA]</scope>
</reference>
<dbReference type="Gene3D" id="3.50.50.60">
    <property type="entry name" value="FAD/NAD(P)-binding domain"/>
    <property type="match status" value="1"/>
</dbReference>
<dbReference type="Proteomes" id="UP000269721">
    <property type="component" value="Unassembled WGS sequence"/>
</dbReference>
<accession>A0A4P9VWN3</accession>
<dbReference type="PANTHER" id="PTHR23023">
    <property type="entry name" value="DIMETHYLANILINE MONOOXYGENASE"/>
    <property type="match status" value="1"/>
</dbReference>
<dbReference type="OrthoDB" id="66881at2759"/>
<evidence type="ECO:0000256" key="6">
    <source>
        <dbReference type="ARBA" id="ARBA00023002"/>
    </source>
</evidence>
<dbReference type="InterPro" id="IPR050346">
    <property type="entry name" value="FMO-like"/>
</dbReference>
<keyword evidence="4" id="KW-0274">FAD</keyword>
<comment type="similarity">
    <text evidence="2">Belongs to the FMO family.</text>
</comment>
<name>A0A4P9VWN3_9FUNG</name>
<dbReference type="EMBL" id="ML000472">
    <property type="protein sequence ID" value="RKO84121.1"/>
    <property type="molecule type" value="Genomic_DNA"/>
</dbReference>
<evidence type="ECO:0000256" key="3">
    <source>
        <dbReference type="ARBA" id="ARBA00022630"/>
    </source>
</evidence>
<dbReference type="GO" id="GO:0050661">
    <property type="term" value="F:NADP binding"/>
    <property type="evidence" value="ECO:0007669"/>
    <property type="project" value="InterPro"/>
</dbReference>
<evidence type="ECO:0000256" key="1">
    <source>
        <dbReference type="ARBA" id="ARBA00001974"/>
    </source>
</evidence>
<dbReference type="GO" id="GO:0050660">
    <property type="term" value="F:flavin adenine dinucleotide binding"/>
    <property type="evidence" value="ECO:0007669"/>
    <property type="project" value="InterPro"/>
</dbReference>
<proteinExistence type="inferred from homology"/>
<protein>
    <submittedName>
        <fullName evidence="7">Uncharacterized protein</fullName>
    </submittedName>
</protein>
<dbReference type="GO" id="GO:0004499">
    <property type="term" value="F:N,N-dimethylaniline monooxygenase activity"/>
    <property type="evidence" value="ECO:0007669"/>
    <property type="project" value="InterPro"/>
</dbReference>
<gene>
    <name evidence="7" type="ORF">BDK51DRAFT_33172</name>
</gene>
<evidence type="ECO:0000256" key="2">
    <source>
        <dbReference type="ARBA" id="ARBA00009183"/>
    </source>
</evidence>
<comment type="cofactor">
    <cofactor evidence="1">
        <name>FAD</name>
        <dbReference type="ChEBI" id="CHEBI:57692"/>
    </cofactor>
</comment>
<evidence type="ECO:0000256" key="4">
    <source>
        <dbReference type="ARBA" id="ARBA00022827"/>
    </source>
</evidence>
<evidence type="ECO:0000313" key="8">
    <source>
        <dbReference type="Proteomes" id="UP000269721"/>
    </source>
</evidence>
<dbReference type="InterPro" id="IPR020946">
    <property type="entry name" value="Flavin_mOase-like"/>
</dbReference>
<evidence type="ECO:0000313" key="7">
    <source>
        <dbReference type="EMBL" id="RKO84121.1"/>
    </source>
</evidence>
<dbReference type="Pfam" id="PF00743">
    <property type="entry name" value="FMO-like"/>
    <property type="match status" value="1"/>
</dbReference>
<evidence type="ECO:0000256" key="5">
    <source>
        <dbReference type="ARBA" id="ARBA00022857"/>
    </source>
</evidence>
<dbReference type="SUPFAM" id="SSF51905">
    <property type="entry name" value="FAD/NAD(P)-binding domain"/>
    <property type="match status" value="1"/>
</dbReference>
<dbReference type="InterPro" id="IPR036188">
    <property type="entry name" value="FAD/NAD-bd_sf"/>
</dbReference>
<keyword evidence="6" id="KW-0560">Oxidoreductase</keyword>
<dbReference type="AlphaFoldDB" id="A0A4P9VWN3"/>
<organism evidence="7 8">
    <name type="scientific">Blyttiomyces helicus</name>
    <dbReference type="NCBI Taxonomy" id="388810"/>
    <lineage>
        <taxon>Eukaryota</taxon>
        <taxon>Fungi</taxon>
        <taxon>Fungi incertae sedis</taxon>
        <taxon>Chytridiomycota</taxon>
        <taxon>Chytridiomycota incertae sedis</taxon>
        <taxon>Chytridiomycetes</taxon>
        <taxon>Chytridiomycetes incertae sedis</taxon>
        <taxon>Blyttiomyces</taxon>
    </lineage>
</organism>